<evidence type="ECO:0000313" key="1">
    <source>
        <dbReference type="EMBL" id="VDM11038.1"/>
    </source>
</evidence>
<name>A0A3P7FJR0_WUCBA</name>
<dbReference type="Proteomes" id="UP000270924">
    <property type="component" value="Unassembled WGS sequence"/>
</dbReference>
<keyword evidence="2" id="KW-1185">Reference proteome</keyword>
<proteinExistence type="predicted"/>
<protein>
    <submittedName>
        <fullName evidence="1">Uncharacterized protein</fullName>
    </submittedName>
</protein>
<dbReference type="EMBL" id="UYWW01001816">
    <property type="protein sequence ID" value="VDM11038.1"/>
    <property type="molecule type" value="Genomic_DNA"/>
</dbReference>
<accession>A0A3P7FJR0</accession>
<evidence type="ECO:0000313" key="2">
    <source>
        <dbReference type="Proteomes" id="UP000270924"/>
    </source>
</evidence>
<reference evidence="1 2" key="1">
    <citation type="submission" date="2018-11" db="EMBL/GenBank/DDBJ databases">
        <authorList>
            <consortium name="Pathogen Informatics"/>
        </authorList>
    </citation>
    <scope>NUCLEOTIDE SEQUENCE [LARGE SCALE GENOMIC DNA]</scope>
</reference>
<gene>
    <name evidence="1" type="ORF">WBA_LOCUS4424</name>
</gene>
<organism evidence="1 2">
    <name type="scientific">Wuchereria bancrofti</name>
    <dbReference type="NCBI Taxonomy" id="6293"/>
    <lineage>
        <taxon>Eukaryota</taxon>
        <taxon>Metazoa</taxon>
        <taxon>Ecdysozoa</taxon>
        <taxon>Nematoda</taxon>
        <taxon>Chromadorea</taxon>
        <taxon>Rhabditida</taxon>
        <taxon>Spirurina</taxon>
        <taxon>Spiruromorpha</taxon>
        <taxon>Filarioidea</taxon>
        <taxon>Onchocercidae</taxon>
        <taxon>Wuchereria</taxon>
    </lineage>
</organism>
<dbReference type="AlphaFoldDB" id="A0A3P7FJR0"/>
<dbReference type="InParanoid" id="A0A3P7FJR0"/>
<sequence>MRRIYVDVSVTNKIFSHARNAERSQTVTAVEFKDRWTVGMSTADQKIFEENMSRNDLNRLKESNDKTNDST</sequence>